<dbReference type="EMBL" id="JABCRI010000010">
    <property type="protein sequence ID" value="KAF8399276.1"/>
    <property type="molecule type" value="Genomic_DNA"/>
</dbReference>
<proteinExistence type="predicted"/>
<evidence type="ECO:0000313" key="4">
    <source>
        <dbReference type="Proteomes" id="UP000655225"/>
    </source>
</evidence>
<dbReference type="OrthoDB" id="4062651at2759"/>
<dbReference type="PROSITE" id="PS00108">
    <property type="entry name" value="PROTEIN_KINASE_ST"/>
    <property type="match status" value="1"/>
</dbReference>
<dbReference type="SMART" id="SM00220">
    <property type="entry name" value="S_TKc"/>
    <property type="match status" value="1"/>
</dbReference>
<gene>
    <name evidence="3" type="ORF">HHK36_015141</name>
</gene>
<protein>
    <recommendedName>
        <fullName evidence="2">Protein kinase domain-containing protein</fullName>
    </recommendedName>
</protein>
<name>A0A834Z8P0_TETSI</name>
<dbReference type="InterPro" id="IPR011009">
    <property type="entry name" value="Kinase-like_dom_sf"/>
</dbReference>
<dbReference type="SUPFAM" id="SSF56112">
    <property type="entry name" value="Protein kinase-like (PK-like)"/>
    <property type="match status" value="1"/>
</dbReference>
<dbReference type="Pfam" id="PF00069">
    <property type="entry name" value="Pkinase"/>
    <property type="match status" value="1"/>
</dbReference>
<evidence type="ECO:0000256" key="1">
    <source>
        <dbReference type="SAM" id="Phobius"/>
    </source>
</evidence>
<feature type="transmembrane region" description="Helical" evidence="1">
    <location>
        <begin position="204"/>
        <end position="226"/>
    </location>
</feature>
<keyword evidence="1" id="KW-0812">Transmembrane</keyword>
<dbReference type="PROSITE" id="PS50011">
    <property type="entry name" value="PROTEIN_KINASE_DOM"/>
    <property type="match status" value="1"/>
</dbReference>
<evidence type="ECO:0000313" key="3">
    <source>
        <dbReference type="EMBL" id="KAF8399276.1"/>
    </source>
</evidence>
<dbReference type="GO" id="GO:0005524">
    <property type="term" value="F:ATP binding"/>
    <property type="evidence" value="ECO:0007669"/>
    <property type="project" value="InterPro"/>
</dbReference>
<dbReference type="Proteomes" id="UP000655225">
    <property type="component" value="Unassembled WGS sequence"/>
</dbReference>
<reference evidence="3 4" key="1">
    <citation type="submission" date="2020-04" db="EMBL/GenBank/DDBJ databases">
        <title>Plant Genome Project.</title>
        <authorList>
            <person name="Zhang R.-G."/>
        </authorList>
    </citation>
    <scope>NUCLEOTIDE SEQUENCE [LARGE SCALE GENOMIC DNA]</scope>
    <source>
        <strain evidence="3">YNK0</strain>
        <tissue evidence="3">Leaf</tissue>
    </source>
</reference>
<dbReference type="FunFam" id="3.30.200.20:FF:000608">
    <property type="entry name" value="Serine/threonine kinase protein"/>
    <property type="match status" value="1"/>
</dbReference>
<keyword evidence="1" id="KW-0472">Membrane</keyword>
<dbReference type="InterPro" id="IPR051564">
    <property type="entry name" value="LRR_receptor-like_kinase"/>
</dbReference>
<evidence type="ECO:0000259" key="2">
    <source>
        <dbReference type="PROSITE" id="PS50011"/>
    </source>
</evidence>
<dbReference type="FunFam" id="1.10.510.10:FF:000530">
    <property type="entry name" value="probable receptor-like protein kinase At5g59700"/>
    <property type="match status" value="1"/>
</dbReference>
<keyword evidence="1" id="KW-1133">Transmembrane helix</keyword>
<dbReference type="Gene3D" id="1.10.510.10">
    <property type="entry name" value="Transferase(Phosphotransferase) domain 1"/>
    <property type="match status" value="1"/>
</dbReference>
<keyword evidence="4" id="KW-1185">Reference proteome</keyword>
<dbReference type="InterPro" id="IPR043891">
    <property type="entry name" value="SPARK"/>
</dbReference>
<dbReference type="GO" id="GO:0004672">
    <property type="term" value="F:protein kinase activity"/>
    <property type="evidence" value="ECO:0007669"/>
    <property type="project" value="InterPro"/>
</dbReference>
<dbReference type="InterPro" id="IPR008271">
    <property type="entry name" value="Ser/Thr_kinase_AS"/>
</dbReference>
<feature type="domain" description="Protein kinase" evidence="2">
    <location>
        <begin position="266"/>
        <end position="534"/>
    </location>
</feature>
<dbReference type="AlphaFoldDB" id="A0A834Z8P0"/>
<dbReference type="PANTHER" id="PTHR48055">
    <property type="entry name" value="LEUCINE-RICH REPEAT RECEPTOR PROTEIN KINASE EMS1"/>
    <property type="match status" value="1"/>
</dbReference>
<sequence length="547" mass="60626">MTECILKFQFPSFGNSSSCEGGGDWGGFLHNNCCGVAFPGYLYALSERANQTGQIYLNSTEQRNCLTSMKGFEGDVFGCGIEKLTSGGGGCSDFSVSDVVNQLGDGLRSLREDCKLLGSEVYWDRSCGACLRRWEEIRGPLSNSMDLMKVEADICRFAVLVSLTSTNIEDISWVQRIYRCLREESLPIDQQEINGRKNHTSTGLWILIGGLVGIALVVLIATLILLKRRIKSNAPHGKYASKDLITEEPNCMKVPIKEVYSATNNLNALNFIGQGIAGKVYKGVLSNGRHVAVKHIINDGYVETFVREVTSLSHVKHPNLVALFGYCEEEDECFLVYELCPNGNLSEWIFGKDKVLSWIQRLEIAIDSARGLWFLHTYPEGCIVHRDVKPTNILIGVNFEAKLSDFGLSKVIDLGQSYVSSEVRGTFGYLDPEYQQNHQVNSSGDVYSFGIVLLQVLSGKRVIDLNLKKPMPLDKMAKILTRGGNVKEFADPKLHGEYSTEAFDLTLKLALSCTTLKQQRPTMEQVVIRLEKALDISTRAKAPTPSG</sequence>
<dbReference type="OMA" id="DECFLIY"/>
<accession>A0A834Z8P0</accession>
<dbReference type="GO" id="GO:0016020">
    <property type="term" value="C:membrane"/>
    <property type="evidence" value="ECO:0007669"/>
    <property type="project" value="TreeGrafter"/>
</dbReference>
<dbReference type="PANTHER" id="PTHR48055:SF26">
    <property type="entry name" value="TRANSFERASE, PROTEIN KINASE RLK-PELLE-URK-2 FAMILY"/>
    <property type="match status" value="1"/>
</dbReference>
<dbReference type="Pfam" id="PF19160">
    <property type="entry name" value="SPARK"/>
    <property type="match status" value="1"/>
</dbReference>
<organism evidence="3 4">
    <name type="scientific">Tetracentron sinense</name>
    <name type="common">Spur-leaf</name>
    <dbReference type="NCBI Taxonomy" id="13715"/>
    <lineage>
        <taxon>Eukaryota</taxon>
        <taxon>Viridiplantae</taxon>
        <taxon>Streptophyta</taxon>
        <taxon>Embryophyta</taxon>
        <taxon>Tracheophyta</taxon>
        <taxon>Spermatophyta</taxon>
        <taxon>Magnoliopsida</taxon>
        <taxon>Trochodendrales</taxon>
        <taxon>Trochodendraceae</taxon>
        <taxon>Tetracentron</taxon>
    </lineage>
</organism>
<comment type="caution">
    <text evidence="3">The sequence shown here is derived from an EMBL/GenBank/DDBJ whole genome shotgun (WGS) entry which is preliminary data.</text>
</comment>
<dbReference type="Gene3D" id="3.30.200.20">
    <property type="entry name" value="Phosphorylase Kinase, domain 1"/>
    <property type="match status" value="1"/>
</dbReference>
<dbReference type="InterPro" id="IPR000719">
    <property type="entry name" value="Prot_kinase_dom"/>
</dbReference>